<dbReference type="InterPro" id="IPR000611">
    <property type="entry name" value="NPY_rcpt"/>
</dbReference>
<feature type="domain" description="G-protein coupled receptors family 1 profile" evidence="14">
    <location>
        <begin position="44"/>
        <end position="300"/>
    </location>
</feature>
<keyword evidence="9 12" id="KW-0675">Receptor</keyword>
<sequence>MSSSVNSTTSAPNITVYLPVPDVSPEVIIIPVIFGLVCILGLVGNSLVIIVVLKERKMKTTTNLFILNLSLADFFFLLICVPVTAVSYASPSWPFRQFICKIVNYLLFVNMYASVYTLLMMSFDRYLAVVYPIRSMKFRNVRNASTVVITMWCVILLALSPVAVKFQTYSFVDEYGRSITYCGASFTPFEFNLFWLQLFFTSYLVPLIIISITYFFMLKRLWTGVAPQGSHTKESVKQKKRVTKMVVFVVIIFCVTWMPIQIMSVLLTLELIPYSETTTICLWIGNILSYINSCVNPIIYAFLSDNFRKSFKKVCICYRESAQIDFDRTDGRVSENSPGTQTVSA</sequence>
<organism evidence="15 16">
    <name type="scientific">Saccoglossus kowalevskii</name>
    <name type="common">Acorn worm</name>
    <dbReference type="NCBI Taxonomy" id="10224"/>
    <lineage>
        <taxon>Eukaryota</taxon>
        <taxon>Metazoa</taxon>
        <taxon>Hemichordata</taxon>
        <taxon>Enteropneusta</taxon>
        <taxon>Harrimaniidae</taxon>
        <taxon>Saccoglossus</taxon>
    </lineage>
</organism>
<keyword evidence="6 12" id="KW-0297">G-protein coupled receptor</keyword>
<evidence type="ECO:0000256" key="7">
    <source>
        <dbReference type="ARBA" id="ARBA00023136"/>
    </source>
</evidence>
<evidence type="ECO:0000256" key="10">
    <source>
        <dbReference type="ARBA" id="ARBA00023180"/>
    </source>
</evidence>
<feature type="transmembrane region" description="Helical" evidence="13">
    <location>
        <begin position="28"/>
        <end position="53"/>
    </location>
</feature>
<dbReference type="PANTHER" id="PTHR45695">
    <property type="entry name" value="LEUCOKININ RECEPTOR-RELATED"/>
    <property type="match status" value="1"/>
</dbReference>
<feature type="transmembrane region" description="Helical" evidence="13">
    <location>
        <begin position="144"/>
        <end position="164"/>
    </location>
</feature>
<keyword evidence="8" id="KW-1015">Disulfide bond</keyword>
<evidence type="ECO:0000256" key="5">
    <source>
        <dbReference type="ARBA" id="ARBA00022989"/>
    </source>
</evidence>
<keyword evidence="4 12" id="KW-0812">Transmembrane</keyword>
<dbReference type="InterPro" id="IPR017452">
    <property type="entry name" value="GPCR_Rhodpsn_7TM"/>
</dbReference>
<dbReference type="Proteomes" id="UP000694865">
    <property type="component" value="Unplaced"/>
</dbReference>
<evidence type="ECO:0000256" key="3">
    <source>
        <dbReference type="ARBA" id="ARBA00022475"/>
    </source>
</evidence>
<dbReference type="Pfam" id="PF00001">
    <property type="entry name" value="7tm_1"/>
    <property type="match status" value="1"/>
</dbReference>
<evidence type="ECO:0000313" key="15">
    <source>
        <dbReference type="Proteomes" id="UP000694865"/>
    </source>
</evidence>
<evidence type="ECO:0000256" key="4">
    <source>
        <dbReference type="ARBA" id="ARBA00022692"/>
    </source>
</evidence>
<evidence type="ECO:0000256" key="13">
    <source>
        <dbReference type="SAM" id="Phobius"/>
    </source>
</evidence>
<name>A0ABM0GJ23_SACKO</name>
<evidence type="ECO:0000256" key="12">
    <source>
        <dbReference type="RuleBase" id="RU000688"/>
    </source>
</evidence>
<keyword evidence="5 13" id="KW-1133">Transmembrane helix</keyword>
<dbReference type="PRINTS" id="PR01012">
    <property type="entry name" value="NRPEPTIDEYR"/>
</dbReference>
<evidence type="ECO:0000256" key="6">
    <source>
        <dbReference type="ARBA" id="ARBA00023040"/>
    </source>
</evidence>
<protein>
    <submittedName>
        <fullName evidence="16">Allatostatin-A receptor-like</fullName>
    </submittedName>
</protein>
<proteinExistence type="inferred from homology"/>
<dbReference type="Gene3D" id="1.20.1070.10">
    <property type="entry name" value="Rhodopsin 7-helix transmembrane proteins"/>
    <property type="match status" value="1"/>
</dbReference>
<evidence type="ECO:0000313" key="16">
    <source>
        <dbReference type="RefSeq" id="XP_002730936.1"/>
    </source>
</evidence>
<reference evidence="16" key="1">
    <citation type="submission" date="2025-08" db="UniProtKB">
        <authorList>
            <consortium name="RefSeq"/>
        </authorList>
    </citation>
    <scope>IDENTIFICATION</scope>
    <source>
        <tissue evidence="16">Testes</tissue>
    </source>
</reference>
<keyword evidence="7 13" id="KW-0472">Membrane</keyword>
<dbReference type="PRINTS" id="PR00237">
    <property type="entry name" value="GPCRRHODOPSN"/>
</dbReference>
<feature type="transmembrane region" description="Helical" evidence="13">
    <location>
        <begin position="102"/>
        <end position="123"/>
    </location>
</feature>
<keyword evidence="11 12" id="KW-0807">Transducer</keyword>
<keyword evidence="10" id="KW-0325">Glycoprotein</keyword>
<accession>A0ABM0GJ23</accession>
<dbReference type="GeneID" id="100372353"/>
<dbReference type="SMART" id="SM01381">
    <property type="entry name" value="7TM_GPCR_Srsx"/>
    <property type="match status" value="1"/>
</dbReference>
<dbReference type="RefSeq" id="XP_002730936.1">
    <property type="nucleotide sequence ID" value="XM_002730890.1"/>
</dbReference>
<dbReference type="PANTHER" id="PTHR45695:SF23">
    <property type="entry name" value="GALANIN-LIKE G-PROTEIN COUPLED RECEPTOR NPR-9"/>
    <property type="match status" value="1"/>
</dbReference>
<dbReference type="InterPro" id="IPR000276">
    <property type="entry name" value="GPCR_Rhodpsn"/>
</dbReference>
<evidence type="ECO:0000256" key="2">
    <source>
        <dbReference type="ARBA" id="ARBA00010663"/>
    </source>
</evidence>
<dbReference type="PROSITE" id="PS50262">
    <property type="entry name" value="G_PROTEIN_RECEP_F1_2"/>
    <property type="match status" value="1"/>
</dbReference>
<evidence type="ECO:0000259" key="14">
    <source>
        <dbReference type="PROSITE" id="PS50262"/>
    </source>
</evidence>
<keyword evidence="15" id="KW-1185">Reference proteome</keyword>
<comment type="subcellular location">
    <subcellularLocation>
        <location evidence="1">Cell membrane</location>
        <topology evidence="1">Multi-pass membrane protein</topology>
    </subcellularLocation>
</comment>
<feature type="transmembrane region" description="Helical" evidence="13">
    <location>
        <begin position="65"/>
        <end position="90"/>
    </location>
</feature>
<dbReference type="SUPFAM" id="SSF81321">
    <property type="entry name" value="Family A G protein-coupled receptor-like"/>
    <property type="match status" value="1"/>
</dbReference>
<feature type="transmembrane region" description="Helical" evidence="13">
    <location>
        <begin position="194"/>
        <end position="216"/>
    </location>
</feature>
<evidence type="ECO:0000256" key="11">
    <source>
        <dbReference type="ARBA" id="ARBA00023224"/>
    </source>
</evidence>
<keyword evidence="3" id="KW-1003">Cell membrane</keyword>
<dbReference type="PROSITE" id="PS00237">
    <property type="entry name" value="G_PROTEIN_RECEP_F1_1"/>
    <property type="match status" value="1"/>
</dbReference>
<evidence type="ECO:0000256" key="9">
    <source>
        <dbReference type="ARBA" id="ARBA00023170"/>
    </source>
</evidence>
<feature type="transmembrane region" description="Helical" evidence="13">
    <location>
        <begin position="280"/>
        <end position="303"/>
    </location>
</feature>
<comment type="similarity">
    <text evidence="2 12">Belongs to the G-protein coupled receptor 1 family.</text>
</comment>
<feature type="transmembrane region" description="Helical" evidence="13">
    <location>
        <begin position="245"/>
        <end position="268"/>
    </location>
</feature>
<gene>
    <name evidence="16" type="primary">LOC100372353</name>
</gene>
<evidence type="ECO:0000256" key="1">
    <source>
        <dbReference type="ARBA" id="ARBA00004651"/>
    </source>
</evidence>
<evidence type="ECO:0000256" key="8">
    <source>
        <dbReference type="ARBA" id="ARBA00023157"/>
    </source>
</evidence>